<dbReference type="PROSITE" id="PS50878">
    <property type="entry name" value="RT_POL"/>
    <property type="match status" value="1"/>
</dbReference>
<dbReference type="AlphaFoldDB" id="A0A818QZN7"/>
<dbReference type="PANTHER" id="PTHR21301:SF10">
    <property type="entry name" value="REVERSE TRANSCRIPTASE DOMAIN-CONTAINING PROTEIN"/>
    <property type="match status" value="1"/>
</dbReference>
<accession>A0A818QZN7</accession>
<dbReference type="Proteomes" id="UP000663823">
    <property type="component" value="Unassembled WGS sequence"/>
</dbReference>
<evidence type="ECO:0000313" key="3">
    <source>
        <dbReference type="Proteomes" id="UP000663823"/>
    </source>
</evidence>
<comment type="caution">
    <text evidence="2">The sequence shown here is derived from an EMBL/GenBank/DDBJ whole genome shotgun (WGS) entry which is preliminary data.</text>
</comment>
<dbReference type="EMBL" id="CAJOAX010000779">
    <property type="protein sequence ID" value="CAF3648968.1"/>
    <property type="molecule type" value="Genomic_DNA"/>
</dbReference>
<evidence type="ECO:0000313" key="2">
    <source>
        <dbReference type="EMBL" id="CAF3648968.1"/>
    </source>
</evidence>
<sequence>MLYNVFKEQQKRLKKLKFEVTECQSGIKNVVSFSTFIEIESHIKKLILKEKEIINERHNKKFTALKIPVNQGEFNNKLVYNLSYRALSSAEESLLTKGWKYAITPNKINNLNVKTDIEYMYYCMNKNRLLNNTDNANKIKTLLNEFGNKLKKKVDNEVPNLSSDELNAITTLLNEHSLVISKVDKGNAIVVMNRSDYLIKANEILDDKRAFKKLNQNLTDKRENEFIKFLLQLKRNKIISPDEYKLMRPETGSRTPEAYFLVKVHKSGQPVRPIISSYNSYNYNTAKYLATLLKPAISTCPSYVKDSFDFARIIKEKKNLPGLMCSLDVSSLFTNVPLDKAIDIAIKKIKLFHPELTIDDENLRELFYYCTKRTNFTFNNEHYDQINGVSMGSPVAPILAHLYMSELEENISNFKGKKPSIFYRYVDDIFMIFHGTQRELALFVSFMNKLELSIKFTLEKQTDNKLPFLDVMVERTNSELITYVYRKPTDTGLYLRWTSNQPRSYKINLIKCLCTRAKRICSSDNLFKQELEYYKSTFITNGYPINIIKKTIRSIELNINKEKQINNIRKIFISVPYYDSGYVDRGKWQMIINKNWPLLKKFQIYGEFKRLKLQDVTELCTELLSFVNNEFWTDHQIKLITDCYRNGRWNNPINTDLTSKNSKDISTIEKTYQHVNDLRLTIYNNEQMEFELDKPSRFFSNIDTLTIRFEENVSPTLFGKYIKKTINLKYIKHLTLHDEFHHMATLHILISGLLNITKLTITSNHCILIKQLFQPGCEHLLSLLSARLLHFNLLYSGVDGVISCETVQNICYNFPYLKSFSACLPHFEDFRDAISSFIHHMKSLQYLHIGLKGGNNEKKICPQDIYECFQRHDISYEFKLRIDTCTNSIRIWL</sequence>
<dbReference type="PANTHER" id="PTHR21301">
    <property type="entry name" value="REVERSE TRANSCRIPTASE"/>
    <property type="match status" value="1"/>
</dbReference>
<dbReference type="Pfam" id="PF00078">
    <property type="entry name" value="RVT_1"/>
    <property type="match status" value="1"/>
</dbReference>
<organism evidence="2 3">
    <name type="scientific">Rotaria sordida</name>
    <dbReference type="NCBI Taxonomy" id="392033"/>
    <lineage>
        <taxon>Eukaryota</taxon>
        <taxon>Metazoa</taxon>
        <taxon>Spiralia</taxon>
        <taxon>Gnathifera</taxon>
        <taxon>Rotifera</taxon>
        <taxon>Eurotatoria</taxon>
        <taxon>Bdelloidea</taxon>
        <taxon>Philodinida</taxon>
        <taxon>Philodinidae</taxon>
        <taxon>Rotaria</taxon>
    </lineage>
</organism>
<dbReference type="CDD" id="cd00304">
    <property type="entry name" value="RT_like"/>
    <property type="match status" value="1"/>
</dbReference>
<dbReference type="Pfam" id="PF26215">
    <property type="entry name" value="HTH_animal"/>
    <property type="match status" value="1"/>
</dbReference>
<dbReference type="InterPro" id="IPR058912">
    <property type="entry name" value="HTH_animal"/>
</dbReference>
<evidence type="ECO:0000259" key="1">
    <source>
        <dbReference type="PROSITE" id="PS50878"/>
    </source>
</evidence>
<proteinExistence type="predicted"/>
<feature type="domain" description="Reverse transcriptase" evidence="1">
    <location>
        <begin position="243"/>
        <end position="473"/>
    </location>
</feature>
<gene>
    <name evidence="2" type="ORF">OTI717_LOCUS9258</name>
</gene>
<dbReference type="InterPro" id="IPR000477">
    <property type="entry name" value="RT_dom"/>
</dbReference>
<protein>
    <recommendedName>
        <fullName evidence="1">Reverse transcriptase domain-containing protein</fullName>
    </recommendedName>
</protein>
<name>A0A818QZN7_9BILA</name>
<reference evidence="2" key="1">
    <citation type="submission" date="2021-02" db="EMBL/GenBank/DDBJ databases">
        <authorList>
            <person name="Nowell W R."/>
        </authorList>
    </citation>
    <scope>NUCLEOTIDE SEQUENCE</scope>
</reference>